<dbReference type="EMBL" id="JAWHQM010000043">
    <property type="protein sequence ID" value="KAK5634613.1"/>
    <property type="molecule type" value="Genomic_DNA"/>
</dbReference>
<feature type="region of interest" description="Disordered" evidence="4">
    <location>
        <begin position="988"/>
        <end position="1010"/>
    </location>
</feature>
<sequence>MTNGNTRTSQADENEFSQNLSAAAQSFISASPNSLGPPVNPCAQYLLAKQCGQYGRSKSTVWVSPFVPNLDNEGGRRGLLDHQVTAIVWLLSRLFGDLPTLQCKDPLAGTRCSNIQTLNDADNRDLLKGPKYFGGILADSMGLGKTLIIVALVNILISQGLNTIRAEDGAIKRHPILLIAPNATVACQWVREFQNILDESTLHQIILSGPGLEELAYGNVVHLDRESFNQWPALLRYVWNDSDTHASKVIIITTMESWAVRTCAYNAQEKKWNSTFTEMKRSFSLVIVDEAYKVKNHRTKNWRSVYLLERQFTLLITATPCMNSLTDMFGLAALLWTGAEKYLVQNPEMRDEIRRKFQDLDHLDKLDEYSKSDDLQLAAGQPGLLTKLLFKQGNARTHDIELTRQYLRHFETLAMLKRSPSSHIYADWGQSSLISLEGLFPKVENYTVDISAGQAYDREYQIVHTDLLTEYLECLTAWGRLSDDGNKKLKKEEEEAKASIMNATRLLQIASSSLDVHDLNTILLASGHSTLAPEIAKMRENEVDLCRLAQLLLLPTDAKPDTHVGWMKIATRNSPILRYILHYINENILTREDGGKIKKLLIIEHSLALAFYYELVLQFLGFECRCMHAQLSLDERQQLVDSFNSSDNNSCQILIQLYTVGFAGTNLHKSCSRVLVASQAHSIQVQWQAMHRVIRVGQTSDVTVHRVKLKNSYHAFRESRQIEKILPELGSRAQGDTKKVLVLLLNLFQYEVRDAWNSLEGQKLRHERNLLDDEDSDKEAESPPSKRVKMNAEGKQTKKEEAKKIKKEDEDDVISNLSPANKPGTSNSCGSIFKKRKRQKAVGPRIGDGSGGWYNEGNGWHNGGDMAENEDFLKLRTRDQYYGEFIELPRKVKSVFNHSKNSLRRLLSYGNNNGALSTKLWNEDDLEFAPILERALELMLRVRLGAKDIAMLPFPIIDLSQTPIERRAELQRLIAGLKHTDQDFHAARAASLGDRDSKETLRETDLNQSPEQIEADLKVHHQYGDPEGTRGAAKKARSMAVETAIKECVDVIGDPGGEGEKDEDEEKREEEEREDDVDADEVTRKITANEKRIERWQKSIWE</sequence>
<evidence type="ECO:0000313" key="7">
    <source>
        <dbReference type="Proteomes" id="UP001305414"/>
    </source>
</evidence>
<dbReference type="InterPro" id="IPR038718">
    <property type="entry name" value="SNF2-like_sf"/>
</dbReference>
<evidence type="ECO:0000256" key="3">
    <source>
        <dbReference type="ARBA" id="ARBA00022840"/>
    </source>
</evidence>
<dbReference type="InterPro" id="IPR001650">
    <property type="entry name" value="Helicase_C-like"/>
</dbReference>
<evidence type="ECO:0000313" key="6">
    <source>
        <dbReference type="EMBL" id="KAK5634613.1"/>
    </source>
</evidence>
<evidence type="ECO:0000256" key="4">
    <source>
        <dbReference type="SAM" id="MobiDB-lite"/>
    </source>
</evidence>
<feature type="region of interest" description="Disordered" evidence="4">
    <location>
        <begin position="770"/>
        <end position="834"/>
    </location>
</feature>
<dbReference type="Gene3D" id="3.40.50.300">
    <property type="entry name" value="P-loop containing nucleotide triphosphate hydrolases"/>
    <property type="match status" value="1"/>
</dbReference>
<dbReference type="Gene3D" id="3.40.50.10810">
    <property type="entry name" value="Tandem AAA-ATPase domain"/>
    <property type="match status" value="1"/>
</dbReference>
<dbReference type="SMART" id="SM00487">
    <property type="entry name" value="DEXDc"/>
    <property type="match status" value="1"/>
</dbReference>
<keyword evidence="1" id="KW-0547">Nucleotide-binding</keyword>
<evidence type="ECO:0000259" key="5">
    <source>
        <dbReference type="PROSITE" id="PS51192"/>
    </source>
</evidence>
<protein>
    <recommendedName>
        <fullName evidence="5">Helicase ATP-binding domain-containing protein</fullName>
    </recommendedName>
</protein>
<dbReference type="AlphaFoldDB" id="A0AAN7ZCX9"/>
<dbReference type="Proteomes" id="UP001305414">
    <property type="component" value="Unassembled WGS sequence"/>
</dbReference>
<gene>
    <name evidence="6" type="ORF">RRF57_010326</name>
</gene>
<dbReference type="GO" id="GO:0005634">
    <property type="term" value="C:nucleus"/>
    <property type="evidence" value="ECO:0007669"/>
    <property type="project" value="TreeGrafter"/>
</dbReference>
<dbReference type="SUPFAM" id="SSF52540">
    <property type="entry name" value="P-loop containing nucleoside triphosphate hydrolases"/>
    <property type="match status" value="2"/>
</dbReference>
<dbReference type="GO" id="GO:0008094">
    <property type="term" value="F:ATP-dependent activity, acting on DNA"/>
    <property type="evidence" value="ECO:0007669"/>
    <property type="project" value="TreeGrafter"/>
</dbReference>
<dbReference type="InterPro" id="IPR027417">
    <property type="entry name" value="P-loop_NTPase"/>
</dbReference>
<feature type="compositionally biased region" description="Polar residues" evidence="4">
    <location>
        <begin position="815"/>
        <end position="830"/>
    </location>
</feature>
<proteinExistence type="predicted"/>
<keyword evidence="7" id="KW-1185">Reference proteome</keyword>
<dbReference type="CDD" id="cd18793">
    <property type="entry name" value="SF2_C_SNF"/>
    <property type="match status" value="1"/>
</dbReference>
<feature type="compositionally biased region" description="Basic and acidic residues" evidence="4">
    <location>
        <begin position="993"/>
        <end position="1005"/>
    </location>
</feature>
<dbReference type="Pfam" id="PF00176">
    <property type="entry name" value="SNF2-rel_dom"/>
    <property type="match status" value="1"/>
</dbReference>
<dbReference type="InterPro" id="IPR049730">
    <property type="entry name" value="SNF2/RAD54-like_C"/>
</dbReference>
<dbReference type="GO" id="GO:0016787">
    <property type="term" value="F:hydrolase activity"/>
    <property type="evidence" value="ECO:0007669"/>
    <property type="project" value="UniProtKB-KW"/>
</dbReference>
<comment type="caution">
    <text evidence="6">The sequence shown here is derived from an EMBL/GenBank/DDBJ whole genome shotgun (WGS) entry which is preliminary data.</text>
</comment>
<name>A0AAN7ZCX9_9PEZI</name>
<accession>A0AAN7ZCX9</accession>
<dbReference type="GO" id="GO:0005524">
    <property type="term" value="F:ATP binding"/>
    <property type="evidence" value="ECO:0007669"/>
    <property type="project" value="UniProtKB-KW"/>
</dbReference>
<dbReference type="InterPro" id="IPR050628">
    <property type="entry name" value="SNF2_RAD54_helicase_TF"/>
</dbReference>
<feature type="region of interest" description="Disordered" evidence="4">
    <location>
        <begin position="1049"/>
        <end position="1089"/>
    </location>
</feature>
<dbReference type="InterPro" id="IPR000330">
    <property type="entry name" value="SNF2_N"/>
</dbReference>
<evidence type="ECO:0000256" key="1">
    <source>
        <dbReference type="ARBA" id="ARBA00022741"/>
    </source>
</evidence>
<dbReference type="GO" id="GO:0006281">
    <property type="term" value="P:DNA repair"/>
    <property type="evidence" value="ECO:0007669"/>
    <property type="project" value="TreeGrafter"/>
</dbReference>
<dbReference type="PROSITE" id="PS51192">
    <property type="entry name" value="HELICASE_ATP_BIND_1"/>
    <property type="match status" value="1"/>
</dbReference>
<keyword evidence="3" id="KW-0067">ATP-binding</keyword>
<feature type="compositionally biased region" description="Acidic residues" evidence="4">
    <location>
        <begin position="1060"/>
        <end position="1080"/>
    </location>
</feature>
<organism evidence="6 7">
    <name type="scientific">Xylaria bambusicola</name>
    <dbReference type="NCBI Taxonomy" id="326684"/>
    <lineage>
        <taxon>Eukaryota</taxon>
        <taxon>Fungi</taxon>
        <taxon>Dikarya</taxon>
        <taxon>Ascomycota</taxon>
        <taxon>Pezizomycotina</taxon>
        <taxon>Sordariomycetes</taxon>
        <taxon>Xylariomycetidae</taxon>
        <taxon>Xylariales</taxon>
        <taxon>Xylariaceae</taxon>
        <taxon>Xylaria</taxon>
    </lineage>
</organism>
<keyword evidence="2" id="KW-0378">Hydrolase</keyword>
<reference evidence="6 7" key="1">
    <citation type="submission" date="2023-10" db="EMBL/GenBank/DDBJ databases">
        <title>Draft genome sequence of Xylaria bambusicola isolate GMP-LS, the root and basal stem rot pathogen of sugarcane in Indonesia.</title>
        <authorList>
            <person name="Selvaraj P."/>
            <person name="Muralishankar V."/>
            <person name="Muruganantham S."/>
            <person name="Sp S."/>
            <person name="Haryani S."/>
            <person name="Lau K.J.X."/>
            <person name="Naqvi N.I."/>
        </authorList>
    </citation>
    <scope>NUCLEOTIDE SEQUENCE [LARGE SCALE GENOMIC DNA]</scope>
    <source>
        <strain evidence="6">GMP-LS</strain>
    </source>
</reference>
<feature type="domain" description="Helicase ATP-binding" evidence="5">
    <location>
        <begin position="126"/>
        <end position="338"/>
    </location>
</feature>
<dbReference type="Pfam" id="PF00271">
    <property type="entry name" value="Helicase_C"/>
    <property type="match status" value="1"/>
</dbReference>
<feature type="compositionally biased region" description="Basic and acidic residues" evidence="4">
    <location>
        <begin position="790"/>
        <end position="808"/>
    </location>
</feature>
<dbReference type="PANTHER" id="PTHR45626">
    <property type="entry name" value="TRANSCRIPTION TERMINATION FACTOR 2-RELATED"/>
    <property type="match status" value="1"/>
</dbReference>
<dbReference type="InterPro" id="IPR014001">
    <property type="entry name" value="Helicase_ATP-bd"/>
</dbReference>
<evidence type="ECO:0000256" key="2">
    <source>
        <dbReference type="ARBA" id="ARBA00022801"/>
    </source>
</evidence>